<keyword evidence="3" id="KW-0560">Oxidoreductase</keyword>
<dbReference type="PANTHER" id="PTHR23026:SF90">
    <property type="entry name" value="IODOTYROSINE DEIODINASE 1"/>
    <property type="match status" value="1"/>
</dbReference>
<dbReference type="Pfam" id="PF00881">
    <property type="entry name" value="Nitroreductase"/>
    <property type="match status" value="1"/>
</dbReference>
<dbReference type="PANTHER" id="PTHR23026">
    <property type="entry name" value="NADPH NITROREDUCTASE"/>
    <property type="match status" value="1"/>
</dbReference>
<evidence type="ECO:0000256" key="3">
    <source>
        <dbReference type="ARBA" id="ARBA00023002"/>
    </source>
</evidence>
<evidence type="ECO:0000256" key="1">
    <source>
        <dbReference type="ARBA" id="ARBA00022630"/>
    </source>
</evidence>
<dbReference type="GO" id="GO:0016491">
    <property type="term" value="F:oxidoreductase activity"/>
    <property type="evidence" value="ECO:0007669"/>
    <property type="project" value="UniProtKB-KW"/>
</dbReference>
<dbReference type="AlphaFoldDB" id="A0A8J3DER7"/>
<dbReference type="EMBL" id="BMXF01000005">
    <property type="protein sequence ID" value="GHB84375.1"/>
    <property type="molecule type" value="Genomic_DNA"/>
</dbReference>
<protein>
    <submittedName>
        <fullName evidence="5">Oxidoreductase</fullName>
    </submittedName>
</protein>
<proteinExistence type="predicted"/>
<organism evidence="5 6">
    <name type="scientific">Persicitalea jodogahamensis</name>
    <dbReference type="NCBI Taxonomy" id="402147"/>
    <lineage>
        <taxon>Bacteria</taxon>
        <taxon>Pseudomonadati</taxon>
        <taxon>Bacteroidota</taxon>
        <taxon>Cytophagia</taxon>
        <taxon>Cytophagales</taxon>
        <taxon>Spirosomataceae</taxon>
        <taxon>Persicitalea</taxon>
    </lineage>
</organism>
<evidence type="ECO:0000313" key="5">
    <source>
        <dbReference type="EMBL" id="GHB84375.1"/>
    </source>
</evidence>
<keyword evidence="2" id="KW-0288">FMN</keyword>
<evidence type="ECO:0000313" key="6">
    <source>
        <dbReference type="Proteomes" id="UP000598271"/>
    </source>
</evidence>
<feature type="domain" description="Nitroreductase" evidence="4">
    <location>
        <begin position="30"/>
        <end position="198"/>
    </location>
</feature>
<evidence type="ECO:0000256" key="2">
    <source>
        <dbReference type="ARBA" id="ARBA00022643"/>
    </source>
</evidence>
<gene>
    <name evidence="5" type="ORF">GCM10007390_44540</name>
</gene>
<name>A0A8J3DER7_9BACT</name>
<dbReference type="CDD" id="cd02144">
    <property type="entry name" value="iodotyrosine_dehalogenase"/>
    <property type="match status" value="1"/>
</dbReference>
<dbReference type="SUPFAM" id="SSF55469">
    <property type="entry name" value="FMN-dependent nitroreductase-like"/>
    <property type="match status" value="1"/>
</dbReference>
<dbReference type="InterPro" id="IPR029479">
    <property type="entry name" value="Nitroreductase"/>
</dbReference>
<dbReference type="InterPro" id="IPR000415">
    <property type="entry name" value="Nitroreductase-like"/>
</dbReference>
<dbReference type="Proteomes" id="UP000598271">
    <property type="component" value="Unassembled WGS sequence"/>
</dbReference>
<dbReference type="InterPro" id="IPR050627">
    <property type="entry name" value="Nitroreductase/BluB"/>
</dbReference>
<keyword evidence="1" id="KW-0285">Flavoprotein</keyword>
<evidence type="ECO:0000259" key="4">
    <source>
        <dbReference type="Pfam" id="PF00881"/>
    </source>
</evidence>
<sequence length="221" mass="25151">MSSQVSYFSKPSVQPAELIRNCQDYHRFMETRRSLRFFSDHPVPKKAIEQMIMAASTAPSGAHKQPWTFCAVSDPATKSKIRAAAEEEEYRSYHGRMSEEWLRDLQPFGTDWHKPFLETAPWLIIVFRQIYGMGEEGERQTHYYVNESVGIACGFLLTAIHQAGLVALTHTPSPMDFLTKLLARPANEKPFLLIPVGYAAADATVPDLQRKPSEEVIAWYE</sequence>
<comment type="caution">
    <text evidence="5">The sequence shown here is derived from an EMBL/GenBank/DDBJ whole genome shotgun (WGS) entry which is preliminary data.</text>
</comment>
<accession>A0A8J3DER7</accession>
<reference evidence="5 6" key="1">
    <citation type="journal article" date="2014" name="Int. J. Syst. Evol. Microbiol.">
        <title>Complete genome sequence of Corynebacterium casei LMG S-19264T (=DSM 44701T), isolated from a smear-ripened cheese.</title>
        <authorList>
            <consortium name="US DOE Joint Genome Institute (JGI-PGF)"/>
            <person name="Walter F."/>
            <person name="Albersmeier A."/>
            <person name="Kalinowski J."/>
            <person name="Ruckert C."/>
        </authorList>
    </citation>
    <scope>NUCLEOTIDE SEQUENCE [LARGE SCALE GENOMIC DNA]</scope>
    <source>
        <strain evidence="5 6">KCTC 12866</strain>
    </source>
</reference>
<dbReference type="Gene3D" id="3.40.109.10">
    <property type="entry name" value="NADH Oxidase"/>
    <property type="match status" value="1"/>
</dbReference>
<keyword evidence="6" id="KW-1185">Reference proteome</keyword>